<dbReference type="Gene3D" id="3.90.1720.80">
    <property type="match status" value="1"/>
</dbReference>
<dbReference type="EMBL" id="QAOK01000030">
    <property type="protein sequence ID" value="PTQ79314.1"/>
    <property type="molecule type" value="Genomic_DNA"/>
</dbReference>
<dbReference type="AlphaFoldDB" id="A0A2T5I655"/>
<reference evidence="1 2" key="1">
    <citation type="submission" date="2018-04" db="EMBL/GenBank/DDBJ databases">
        <title>Active sludge and wastewater microbial communities from Klosterneuburg, Austria.</title>
        <authorList>
            <person name="Wagner M."/>
        </authorList>
    </citation>
    <scope>NUCLEOTIDE SEQUENCE [LARGE SCALE GENOMIC DNA]</scope>
    <source>
        <strain evidence="1 2">Nl12</strain>
    </source>
</reference>
<name>A0A2T5I655_9PROT</name>
<accession>A0A2T5I655</accession>
<dbReference type="InterPro" id="IPR025562">
    <property type="entry name" value="Tae4"/>
</dbReference>
<evidence type="ECO:0000313" key="1">
    <source>
        <dbReference type="EMBL" id="PTQ79314.1"/>
    </source>
</evidence>
<proteinExistence type="predicted"/>
<sequence length="206" mass="23187">MRFQTAHALRLLRLKEFLAGGWVGLPETIWGIRSRSEKFIEEDIDIMTTSFKQLWDVYPTEDRSQFFTNLGGGWPALISNEKYKNTCALRLSVALQRVGMNVPPELAAKDGNLRDGKGNFVIVKVTSAKALLTKYFGDYNWGTSKQIGTNLDTGLLPAWTAIMLYTVLPPADATGHVDLWNKNTCRVNCHESFARDATSVELWKLD</sequence>
<gene>
    <name evidence="1" type="ORF">C8R21_13026</name>
</gene>
<evidence type="ECO:0000313" key="2">
    <source>
        <dbReference type="Proteomes" id="UP000244152"/>
    </source>
</evidence>
<dbReference type="Gene3D" id="4.10.280.80">
    <property type="match status" value="1"/>
</dbReference>
<dbReference type="Proteomes" id="UP000244152">
    <property type="component" value="Unassembled WGS sequence"/>
</dbReference>
<dbReference type="Pfam" id="PF14113">
    <property type="entry name" value="Tae4"/>
    <property type="match status" value="1"/>
</dbReference>
<organism evidence="1 2">
    <name type="scientific">Nitrosospira multiformis</name>
    <dbReference type="NCBI Taxonomy" id="1231"/>
    <lineage>
        <taxon>Bacteria</taxon>
        <taxon>Pseudomonadati</taxon>
        <taxon>Pseudomonadota</taxon>
        <taxon>Betaproteobacteria</taxon>
        <taxon>Nitrosomonadales</taxon>
        <taxon>Nitrosomonadaceae</taxon>
        <taxon>Nitrosospira</taxon>
    </lineage>
</organism>
<comment type="caution">
    <text evidence="1">The sequence shown here is derived from an EMBL/GenBank/DDBJ whole genome shotgun (WGS) entry which is preliminary data.</text>
</comment>
<protein>
    <submittedName>
        <fullName evidence="1">Type VI secretion system (T6SS) effector Tae4 (Amidase)</fullName>
    </submittedName>
</protein>